<name>A0A0J9STA0_PLAV1</name>
<evidence type="ECO:0000313" key="3">
    <source>
        <dbReference type="EMBL" id="KMZ86124.1"/>
    </source>
</evidence>
<dbReference type="EMBL" id="KQ234826">
    <property type="protein sequence ID" value="KMZ86124.1"/>
    <property type="molecule type" value="Genomic_DNA"/>
</dbReference>
<dbReference type="OrthoDB" id="387667at2759"/>
<feature type="compositionally biased region" description="Basic and acidic residues" evidence="1">
    <location>
        <begin position="203"/>
        <end position="229"/>
    </location>
</feature>
<feature type="compositionally biased region" description="Low complexity" evidence="1">
    <location>
        <begin position="235"/>
        <end position="249"/>
    </location>
</feature>
<protein>
    <recommendedName>
        <fullName evidence="2">Tryptophan/threonine-rich plasmodium antigen C-terminal domain-containing protein</fullName>
    </recommendedName>
</protein>
<organism evidence="3 4">
    <name type="scientific">Plasmodium vivax (strain Brazil I)</name>
    <dbReference type="NCBI Taxonomy" id="1033975"/>
    <lineage>
        <taxon>Eukaryota</taxon>
        <taxon>Sar</taxon>
        <taxon>Alveolata</taxon>
        <taxon>Apicomplexa</taxon>
        <taxon>Aconoidasida</taxon>
        <taxon>Haemosporida</taxon>
        <taxon>Plasmodiidae</taxon>
        <taxon>Plasmodium</taxon>
        <taxon>Plasmodium (Plasmodium)</taxon>
    </lineage>
</organism>
<evidence type="ECO:0000259" key="2">
    <source>
        <dbReference type="Pfam" id="PF12319"/>
    </source>
</evidence>
<evidence type="ECO:0000313" key="4">
    <source>
        <dbReference type="Proteomes" id="UP000053327"/>
    </source>
</evidence>
<reference evidence="3 4" key="1">
    <citation type="submission" date="2011-08" db="EMBL/GenBank/DDBJ databases">
        <title>The Genome Sequence of Plasmodium vivax Brazil I.</title>
        <authorList>
            <consortium name="The Broad Institute Genome Sequencing Platform"/>
            <consortium name="The Broad Institute Genome Sequencing Center for Infectious Disease"/>
            <person name="Neafsey D."/>
            <person name="Carlton J."/>
            <person name="Barnwell J."/>
            <person name="Collins W."/>
            <person name="Escalante A."/>
            <person name="Mullikin J."/>
            <person name="Saul A."/>
            <person name="Guigo R."/>
            <person name="Camara F."/>
            <person name="Young S.K."/>
            <person name="Zeng Q."/>
            <person name="Gargeya S."/>
            <person name="Fitzgerald M."/>
            <person name="Haas B."/>
            <person name="Abouelleil A."/>
            <person name="Alvarado L."/>
            <person name="Arachchi H.M."/>
            <person name="Berlin A."/>
            <person name="Brown A."/>
            <person name="Chapman S.B."/>
            <person name="Chen Z."/>
            <person name="Dunbar C."/>
            <person name="Freedman E."/>
            <person name="Gearin G."/>
            <person name="Gellesch M."/>
            <person name="Goldberg J."/>
            <person name="Griggs A."/>
            <person name="Gujja S."/>
            <person name="Heiman D."/>
            <person name="Howarth C."/>
            <person name="Larson L."/>
            <person name="Lui A."/>
            <person name="MacDonald P.J.P."/>
            <person name="Montmayeur A."/>
            <person name="Murphy C."/>
            <person name="Neiman D."/>
            <person name="Pearson M."/>
            <person name="Priest M."/>
            <person name="Roberts A."/>
            <person name="Saif S."/>
            <person name="Shea T."/>
            <person name="Shenoy N."/>
            <person name="Sisk P."/>
            <person name="Stolte C."/>
            <person name="Sykes S."/>
            <person name="Wortman J."/>
            <person name="Nusbaum C."/>
            <person name="Birren B."/>
        </authorList>
    </citation>
    <scope>NUCLEOTIDE SEQUENCE [LARGE SCALE GENOMIC DNA]</scope>
    <source>
        <strain evidence="3 4">Brazil I</strain>
    </source>
</reference>
<feature type="region of interest" description="Disordered" evidence="1">
    <location>
        <begin position="1"/>
        <end position="103"/>
    </location>
</feature>
<feature type="compositionally biased region" description="Basic and acidic residues" evidence="1">
    <location>
        <begin position="331"/>
        <end position="361"/>
    </location>
</feature>
<dbReference type="AlphaFoldDB" id="A0A0J9STA0"/>
<proteinExistence type="predicted"/>
<sequence length="738" mass="85877">MQPKKEEEMIETESVLGGEQMETESVVDGEQITKKTPQSMANKPTAKPLIKLQTKNVPKTVESEEYSDSEKLKKNPPQGAGKKFANSKAPLKVQQSMGEENLDVESVLSGGEVTETESVVTEEKSLIPAFKHFEKTNKNPRDSSKKLTTTILVKVQSKSDKENFDGESVLSGGEVTETESVVGGEIPKIPTFAYSAKARKATQAKEKKSPSSIFSDKDKPKKDGEKLETKSSVLSGGEVTETESVVGGEIPKIPTFAYSAKARKATQAKEKKSPSSIFSDKDKPKKDGEKLETKSSVLSGGEVTETESVVGGEIPKIPTFAYSAKARKATQAKETKSDSSKIADKDKPLEGDAKTEAKPLEGGEGEEGSVYYIKEDEDDGEGSVYYYQEGTEGGEGEEESVYYPNQEGMVEDIERQMHNLAEEGMSIIDHNDEDMKIEHANKLPRRREPDDAYKVDKKKLNLADYKEWLGKKEYPLIKKIVDIWSKIVNCRVMIWYKYFRGDKEEQGMPINPEWQNWMQDLKNEWSRYNAYIHKERNKWFQKKEEEFHKFIEDFQFKWMHYNKELLEDHSFDVYKKSLKWQDSKWIKWIEKDGESIMMMDIEKWIDKVKSEYDLWLLKDWEQWKTNKIMDWLLSEKKCDQYQYWLKWEYSNEKTSLRKERIDWYKWKKIRQSEAKEWQKWVREKDQALLEVKNAIWLNWKEDKKNIFFSMLHHFINNWIAKKQWNVWARDIHRELSET</sequence>
<feature type="domain" description="Tryptophan/threonine-rich plasmodium antigen C-terminal" evidence="2">
    <location>
        <begin position="513"/>
        <end position="727"/>
    </location>
</feature>
<dbReference type="Proteomes" id="UP000053327">
    <property type="component" value="Unassembled WGS sequence"/>
</dbReference>
<feature type="compositionally biased region" description="Low complexity" evidence="1">
    <location>
        <begin position="299"/>
        <end position="313"/>
    </location>
</feature>
<gene>
    <name evidence="3" type="ORF">PVBG_05523</name>
</gene>
<dbReference type="InterPro" id="IPR022089">
    <property type="entry name" value="Plasmodium-antigen_C"/>
</dbReference>
<feature type="compositionally biased region" description="Basic and acidic residues" evidence="1">
    <location>
        <begin position="267"/>
        <end position="293"/>
    </location>
</feature>
<accession>A0A0J9STA0</accession>
<feature type="region of interest" description="Disordered" evidence="1">
    <location>
        <begin position="193"/>
        <end position="372"/>
    </location>
</feature>
<dbReference type="Pfam" id="PF12319">
    <property type="entry name" value="TryThrA_C"/>
    <property type="match status" value="1"/>
</dbReference>
<evidence type="ECO:0000256" key="1">
    <source>
        <dbReference type="SAM" id="MobiDB-lite"/>
    </source>
</evidence>